<name>A0A2N3XVQ3_SACSN</name>
<dbReference type="EMBL" id="PJNB01000001">
    <property type="protein sequence ID" value="PKW14764.1"/>
    <property type="molecule type" value="Genomic_DNA"/>
</dbReference>
<evidence type="ECO:0000256" key="1">
    <source>
        <dbReference type="SAM" id="MobiDB-lite"/>
    </source>
</evidence>
<gene>
    <name evidence="3" type="ORF">A8926_2411</name>
</gene>
<feature type="region of interest" description="Disordered" evidence="1">
    <location>
        <begin position="1056"/>
        <end position="1081"/>
    </location>
</feature>
<evidence type="ECO:0000313" key="4">
    <source>
        <dbReference type="Proteomes" id="UP000233786"/>
    </source>
</evidence>
<dbReference type="OrthoDB" id="4149784at2"/>
<dbReference type="Pfam" id="PF12770">
    <property type="entry name" value="CHAT"/>
    <property type="match status" value="1"/>
</dbReference>
<evidence type="ECO:0000259" key="2">
    <source>
        <dbReference type="Pfam" id="PF12770"/>
    </source>
</evidence>
<evidence type="ECO:0000313" key="3">
    <source>
        <dbReference type="EMBL" id="PKW14764.1"/>
    </source>
</evidence>
<dbReference type="InterPro" id="IPR024983">
    <property type="entry name" value="CHAT_dom"/>
</dbReference>
<dbReference type="RefSeq" id="WP_010695984.1">
    <property type="nucleotide sequence ID" value="NZ_CP061007.1"/>
</dbReference>
<sequence>MTADPAELDEAIAQRYAQLTEELDDETAYLVLVELADLLLHRAQTTGADVDEVIEVAGNLLHHLADDSPGRAAPLYQLGLAHALLAERGDKEEFRTAVGYLRQLRPLLSDDAAEIVGRIGLITGQMVVNLGALEESDAALADLNTASALLPDSPLRNQVRLTRGLIHTVRFLSGGGDETDHRRATDDLTEALKHPLDTGMSDACHIGLAFLIVARDVPAELRHGRLQANVGDRMSLPTDELPEVRRHLDALSPDAAADSSVTTWKVLVQAAGNLDNSSREDWETAIGELDDAARSWPEDEPGKQEIAGLQAGLAAKLAEVTGSSEDADAAIARIAAAAAALPADHPMRPLLLTGLRTSLVTPGKKPSDFDQTEHAATIQRLEHALEYFADDDPDRASVLTQLTMALLGSVVADRAQSPKSLARVREMCERAIRRGSADPVNTGVNHFLLGSADGLQAITDRTDELLDTAVENMQRADELLPADHQLRPLMMPWLSALLSQRFMALGAREDLDAARYYAESVGGGDVLARFTSAVSRISPSRTDPDALDQAGAELAQLLSELPPDSVLRPRFASALGSIRLLRSMISGGEFRLDGIDKDEVRSATDAILDALDQVPDHHFDQPNEVLGAAVACVSQAMVTRDLGMLNRGIGMMVEICANPDVYPQNRWQALYMLATALRTRFEFTRAPRDLSNAIDRFEQVLREFELEPGAFDTANLLHSLADCYFTRGDSVRRDPQRSVTTGLDALRERARTVLLQSSARRALETASTAAGEAADVGRWCLAAGQSEAAVQALELGRGMVLHAATVDANMPALLRENGHADLADRWESEVGQQQPWDIGASGTASVADAALPSDLRSRVLRAFEGTAVEAQLLAPPLVAEIAAGLRAARTQALVYLLPGVAVLVTADGRVERVESAQLTEDGPVARFDQMQRERSREVEAQWRAALESVCDWAWTAALNPVLDLVAAGSRERPLRIVLVPVGKLGTVPWHAARRRVPGGKVRYACQDAIICYAASARQFVEAGRRETRSWASEPVLVRMPELHFSRHELGHIHDTHYEHGTYLGKPSDPRRRNRGRKPPKPAEVLAQLPTASLLHLACHATPAELPTESALLLGSEEVLPVQDILRQARDRPRDAAGALVVLAACASDLTDREHDEVLTLSTAFLAAGAAGVVGTRWEVEDIPTAMFMIVFHHYLNSGYADPASALRAAQQWMLDPRRRPLSGIPEELAAFFADIDPTGLAHWAGFTYQGR</sequence>
<organism evidence="3 4">
    <name type="scientific">Saccharopolyspora spinosa</name>
    <dbReference type="NCBI Taxonomy" id="60894"/>
    <lineage>
        <taxon>Bacteria</taxon>
        <taxon>Bacillati</taxon>
        <taxon>Actinomycetota</taxon>
        <taxon>Actinomycetes</taxon>
        <taxon>Pseudonocardiales</taxon>
        <taxon>Pseudonocardiaceae</taxon>
        <taxon>Saccharopolyspora</taxon>
    </lineage>
</organism>
<dbReference type="Proteomes" id="UP000233786">
    <property type="component" value="Unassembled WGS sequence"/>
</dbReference>
<protein>
    <submittedName>
        <fullName evidence="3">CHAT domain-containing protein</fullName>
    </submittedName>
</protein>
<reference evidence="3" key="1">
    <citation type="submission" date="2017-12" db="EMBL/GenBank/DDBJ databases">
        <title>Sequencing the genomes of 1000 Actinobacteria strains.</title>
        <authorList>
            <person name="Klenk H.-P."/>
        </authorList>
    </citation>
    <scope>NUCLEOTIDE SEQUENCE [LARGE SCALE GENOMIC DNA]</scope>
    <source>
        <strain evidence="3">DSM 44228</strain>
    </source>
</reference>
<proteinExistence type="predicted"/>
<dbReference type="STRING" id="994479.GCA_000194155_03031"/>
<dbReference type="AlphaFoldDB" id="A0A2N3XVQ3"/>
<comment type="caution">
    <text evidence="3">The sequence shown here is derived from an EMBL/GenBank/DDBJ whole genome shotgun (WGS) entry which is preliminary data.</text>
</comment>
<keyword evidence="4" id="KW-1185">Reference proteome</keyword>
<feature type="domain" description="CHAT" evidence="2">
    <location>
        <begin position="950"/>
        <end position="1250"/>
    </location>
</feature>
<accession>A0A2N3XVQ3</accession>